<keyword evidence="1" id="KW-0732">Signal</keyword>
<evidence type="ECO:0000313" key="2">
    <source>
        <dbReference type="EMBL" id="WNE98327.1"/>
    </source>
</evidence>
<evidence type="ECO:0000313" key="3">
    <source>
        <dbReference type="Proteomes" id="UP001305606"/>
    </source>
</evidence>
<name>A0ABY9V0E6_9ACTN</name>
<dbReference type="Proteomes" id="UP001305606">
    <property type="component" value="Chromosome"/>
</dbReference>
<gene>
    <name evidence="2" type="ORF">PS467_24845</name>
</gene>
<reference evidence="2 3" key="1">
    <citation type="submission" date="2023-02" db="EMBL/GenBank/DDBJ databases">
        <title>Streptomyces sp. SCA4-21 with antifungal activity against Fusarium oxysporum f. sp. cubense, Streptomyces sp. SCA2-17 with antifungal activity against Fusarium oxysporum f. sp. cubense.</title>
        <authorList>
            <person name="Qi D."/>
        </authorList>
    </citation>
    <scope>NUCLEOTIDE SEQUENCE [LARGE SCALE GENOMIC DNA]</scope>
    <source>
        <strain evidence="2 3">SCA4-21</strain>
    </source>
</reference>
<feature type="chain" id="PRO_5045308525" evidence="1">
    <location>
        <begin position="26"/>
        <end position="57"/>
    </location>
</feature>
<accession>A0ABY9V0E6</accession>
<evidence type="ECO:0000256" key="1">
    <source>
        <dbReference type="SAM" id="SignalP"/>
    </source>
</evidence>
<keyword evidence="3" id="KW-1185">Reference proteome</keyword>
<sequence>MTSTRIKIAKTLVAMVVSTASIGSAAALATAQDSHQLRAQVATSEAVYSGTDTTGWD</sequence>
<proteinExistence type="predicted"/>
<dbReference type="EMBL" id="CP117522">
    <property type="protein sequence ID" value="WNE98327.1"/>
    <property type="molecule type" value="Genomic_DNA"/>
</dbReference>
<organism evidence="2 3">
    <name type="scientific">Streptomyces luomodiensis</name>
    <dbReference type="NCBI Taxonomy" id="3026192"/>
    <lineage>
        <taxon>Bacteria</taxon>
        <taxon>Bacillati</taxon>
        <taxon>Actinomycetota</taxon>
        <taxon>Actinomycetes</taxon>
        <taxon>Kitasatosporales</taxon>
        <taxon>Streptomycetaceae</taxon>
        <taxon>Streptomyces</taxon>
    </lineage>
</organism>
<feature type="signal peptide" evidence="1">
    <location>
        <begin position="1"/>
        <end position="25"/>
    </location>
</feature>
<dbReference type="RefSeq" id="WP_311037085.1">
    <property type="nucleotide sequence ID" value="NZ_CP117522.1"/>
</dbReference>
<protein>
    <submittedName>
        <fullName evidence="2">Uncharacterized protein</fullName>
    </submittedName>
</protein>